<dbReference type="GO" id="GO:0016787">
    <property type="term" value="F:hydrolase activity"/>
    <property type="evidence" value="ECO:0007669"/>
    <property type="project" value="UniProtKB-KW"/>
</dbReference>
<dbReference type="Gene3D" id="3.40.50.1000">
    <property type="entry name" value="HAD superfamily/HAD-like"/>
    <property type="match status" value="1"/>
</dbReference>
<sequence length="305" mass="34120">MTEVLPSWNNTATKAAIVDFVTRVTHVGGSDYVAPPERIATFDNDGTLWCEFPLQVQVFFTLDELKRLTVTAPALLAKPAFKALLAGDLKTLMTLSKREIFEPAFAVHAGMTVDEFKATVGHWLQQAKHPKLGRLFASNTYQPQVELLQYLRDNGFKTFIVTGGGIEFVREVSEQLYGIPPEQVVGSSTKAKFEIADGQSAIRKMPDLGSFDDRDEKPVNIDLHIGRRPIFAFGNSDGDLAMLRYTLTGPGARMGLLLHHDDAEHEFAYDRDFKPSPFKDGLDHADEYGIRIVSMKNDWNRVFPD</sequence>
<reference evidence="2" key="1">
    <citation type="journal article" date="2019" name="Int. J. Syst. Evol. Microbiol.">
        <title>The Global Catalogue of Microorganisms (GCM) 10K type strain sequencing project: providing services to taxonomists for standard genome sequencing and annotation.</title>
        <authorList>
            <consortium name="The Broad Institute Genomics Platform"/>
            <consortium name="The Broad Institute Genome Sequencing Center for Infectious Disease"/>
            <person name="Wu L."/>
            <person name="Ma J."/>
        </authorList>
    </citation>
    <scope>NUCLEOTIDE SEQUENCE [LARGE SCALE GENOMIC DNA]</scope>
    <source>
        <strain evidence="2">KCTC 42875</strain>
    </source>
</reference>
<dbReference type="EMBL" id="JBHRXK010000001">
    <property type="protein sequence ID" value="MFC3549509.1"/>
    <property type="molecule type" value="Genomic_DNA"/>
</dbReference>
<proteinExistence type="predicted"/>
<dbReference type="InterPro" id="IPR023214">
    <property type="entry name" value="HAD_sf"/>
</dbReference>
<evidence type="ECO:0000313" key="1">
    <source>
        <dbReference type="EMBL" id="MFC3549509.1"/>
    </source>
</evidence>
<accession>A0ABV7RIT6</accession>
<keyword evidence="1" id="KW-0378">Hydrolase</keyword>
<dbReference type="SUPFAM" id="SSF56784">
    <property type="entry name" value="HAD-like"/>
    <property type="match status" value="1"/>
</dbReference>
<dbReference type="CDD" id="cd01427">
    <property type="entry name" value="HAD_like"/>
    <property type="match status" value="1"/>
</dbReference>
<evidence type="ECO:0000313" key="2">
    <source>
        <dbReference type="Proteomes" id="UP001595740"/>
    </source>
</evidence>
<dbReference type="Pfam" id="PF12710">
    <property type="entry name" value="HAD"/>
    <property type="match status" value="1"/>
</dbReference>
<dbReference type="InterPro" id="IPR036412">
    <property type="entry name" value="HAD-like_sf"/>
</dbReference>
<dbReference type="Proteomes" id="UP001595740">
    <property type="component" value="Unassembled WGS sequence"/>
</dbReference>
<gene>
    <name evidence="1" type="ORF">ACFOLC_00600</name>
</gene>
<comment type="caution">
    <text evidence="1">The sequence shown here is derived from an EMBL/GenBank/DDBJ whole genome shotgun (WGS) entry which is preliminary data.</text>
</comment>
<dbReference type="RefSeq" id="WP_386756749.1">
    <property type="nucleotide sequence ID" value="NZ_JBHRXK010000001.1"/>
</dbReference>
<organism evidence="1 2">
    <name type="scientific">Lysobacter cavernae</name>
    <dbReference type="NCBI Taxonomy" id="1685901"/>
    <lineage>
        <taxon>Bacteria</taxon>
        <taxon>Pseudomonadati</taxon>
        <taxon>Pseudomonadota</taxon>
        <taxon>Gammaproteobacteria</taxon>
        <taxon>Lysobacterales</taxon>
        <taxon>Lysobacteraceae</taxon>
        <taxon>Lysobacter</taxon>
    </lineage>
</organism>
<protein>
    <submittedName>
        <fullName evidence="1">HAD family hydrolase</fullName>
    </submittedName>
</protein>
<name>A0ABV7RIT6_9GAMM</name>
<keyword evidence="2" id="KW-1185">Reference proteome</keyword>